<protein>
    <submittedName>
        <fullName evidence="1">Uncharacterized protein</fullName>
    </submittedName>
</protein>
<reference evidence="1 2" key="1">
    <citation type="submission" date="2020-10" db="EMBL/GenBank/DDBJ databases">
        <title>Ca. Dormibacterota MAGs.</title>
        <authorList>
            <person name="Montgomery K."/>
        </authorList>
    </citation>
    <scope>NUCLEOTIDE SEQUENCE [LARGE SCALE GENOMIC DNA]</scope>
    <source>
        <strain evidence="1">Mitchell_Peninsula_5</strain>
    </source>
</reference>
<gene>
    <name evidence="1" type="ORF">JF887_12510</name>
</gene>
<proteinExistence type="predicted"/>
<dbReference type="Proteomes" id="UP000614410">
    <property type="component" value="Unassembled WGS sequence"/>
</dbReference>
<name>A0A934NGN2_9BACT</name>
<accession>A0A934NGN2</accession>
<comment type="caution">
    <text evidence="1">The sequence shown here is derived from an EMBL/GenBank/DDBJ whole genome shotgun (WGS) entry which is preliminary data.</text>
</comment>
<sequence>MRFPTGRSALLAVAAVAGAAVYWRGGAVPRRQLGRDIDDAIAEGRATAERLLARSDAGQFDKR</sequence>
<dbReference type="AlphaFoldDB" id="A0A934NGN2"/>
<evidence type="ECO:0000313" key="2">
    <source>
        <dbReference type="Proteomes" id="UP000614410"/>
    </source>
</evidence>
<dbReference type="EMBL" id="JAEKNN010000058">
    <property type="protein sequence ID" value="MBJ7610235.1"/>
    <property type="molecule type" value="Genomic_DNA"/>
</dbReference>
<evidence type="ECO:0000313" key="1">
    <source>
        <dbReference type="EMBL" id="MBJ7610235.1"/>
    </source>
</evidence>
<organism evidence="1 2">
    <name type="scientific">Candidatus Amunia macphersoniae</name>
    <dbReference type="NCBI Taxonomy" id="3127014"/>
    <lineage>
        <taxon>Bacteria</taxon>
        <taxon>Bacillati</taxon>
        <taxon>Candidatus Dormiibacterota</taxon>
        <taxon>Candidatus Dormibacteria</taxon>
        <taxon>Candidatus Aeolococcales</taxon>
        <taxon>Candidatus Aeolococcaceae</taxon>
        <taxon>Candidatus Amunia</taxon>
    </lineage>
</organism>